<dbReference type="Proteomes" id="UP001501532">
    <property type="component" value="Unassembled WGS sequence"/>
</dbReference>
<feature type="transmembrane region" description="Helical" evidence="2">
    <location>
        <begin position="47"/>
        <end position="76"/>
    </location>
</feature>
<sequence>MSWWQFGLFGAGGGLSVELLAVFRGCMQWQAARRTASGRRRARPPALWHYLDTAAHVCLAVLRAGMGAAAALLFAATGQISGAYAAVALGVSAPAVLATLGAVPQVANLVAGSSVPAPANGGAPQGDGTLEATGPGGGQ</sequence>
<comment type="caution">
    <text evidence="3">The sequence shown here is derived from an EMBL/GenBank/DDBJ whole genome shotgun (WGS) entry which is preliminary data.</text>
</comment>
<feature type="transmembrane region" description="Helical" evidence="2">
    <location>
        <begin position="82"/>
        <end position="103"/>
    </location>
</feature>
<protein>
    <submittedName>
        <fullName evidence="3">Uncharacterized protein</fullName>
    </submittedName>
</protein>
<feature type="transmembrane region" description="Helical" evidence="2">
    <location>
        <begin position="6"/>
        <end position="26"/>
    </location>
</feature>
<evidence type="ECO:0000313" key="3">
    <source>
        <dbReference type="EMBL" id="GAA3067461.1"/>
    </source>
</evidence>
<keyword evidence="2" id="KW-0472">Membrane</keyword>
<keyword evidence="2" id="KW-0812">Transmembrane</keyword>
<evidence type="ECO:0000313" key="4">
    <source>
        <dbReference type="Proteomes" id="UP001501532"/>
    </source>
</evidence>
<reference evidence="4" key="1">
    <citation type="journal article" date="2019" name="Int. J. Syst. Evol. Microbiol.">
        <title>The Global Catalogue of Microorganisms (GCM) 10K type strain sequencing project: providing services to taxonomists for standard genome sequencing and annotation.</title>
        <authorList>
            <consortium name="The Broad Institute Genomics Platform"/>
            <consortium name="The Broad Institute Genome Sequencing Center for Infectious Disease"/>
            <person name="Wu L."/>
            <person name="Ma J."/>
        </authorList>
    </citation>
    <scope>NUCLEOTIDE SEQUENCE [LARGE SCALE GENOMIC DNA]</scope>
    <source>
        <strain evidence="4">JCM 9091</strain>
    </source>
</reference>
<keyword evidence="2" id="KW-1133">Transmembrane helix</keyword>
<feature type="region of interest" description="Disordered" evidence="1">
    <location>
        <begin position="117"/>
        <end position="139"/>
    </location>
</feature>
<evidence type="ECO:0000256" key="2">
    <source>
        <dbReference type="SAM" id="Phobius"/>
    </source>
</evidence>
<proteinExistence type="predicted"/>
<keyword evidence="4" id="KW-1185">Reference proteome</keyword>
<evidence type="ECO:0000256" key="1">
    <source>
        <dbReference type="SAM" id="MobiDB-lite"/>
    </source>
</evidence>
<dbReference type="EMBL" id="BAAAUF010000059">
    <property type="protein sequence ID" value="GAA3067461.1"/>
    <property type="molecule type" value="Genomic_DNA"/>
</dbReference>
<dbReference type="RefSeq" id="WP_234514838.1">
    <property type="nucleotide sequence ID" value="NZ_BAAAUF010000059.1"/>
</dbReference>
<gene>
    <name evidence="3" type="ORF">GCM10010448_58600</name>
</gene>
<name>A0ABP6M2J8_9ACTN</name>
<accession>A0ABP6M2J8</accession>
<organism evidence="3 4">
    <name type="scientific">Streptomyces glomeratus</name>
    <dbReference type="NCBI Taxonomy" id="284452"/>
    <lineage>
        <taxon>Bacteria</taxon>
        <taxon>Bacillati</taxon>
        <taxon>Actinomycetota</taxon>
        <taxon>Actinomycetes</taxon>
        <taxon>Kitasatosporales</taxon>
        <taxon>Streptomycetaceae</taxon>
        <taxon>Streptomyces</taxon>
    </lineage>
</organism>